<accession>A0A178Z4Q2</accession>
<dbReference type="EMBL" id="LVYI01000013">
    <property type="protein sequence ID" value="OAP54729.1"/>
    <property type="molecule type" value="Genomic_DNA"/>
</dbReference>
<proteinExistence type="predicted"/>
<gene>
    <name evidence="1" type="ORF">AYL99_11177</name>
</gene>
<dbReference type="OrthoDB" id="4343396at2759"/>
<name>A0A178Z4Q2_9EURO</name>
<protein>
    <submittedName>
        <fullName evidence="1">Uncharacterized protein</fullName>
    </submittedName>
</protein>
<comment type="caution">
    <text evidence="1">The sequence shown here is derived from an EMBL/GenBank/DDBJ whole genome shotgun (WGS) entry which is preliminary data.</text>
</comment>
<dbReference type="AlphaFoldDB" id="A0A178Z4Q2"/>
<reference evidence="1 2" key="1">
    <citation type="submission" date="2016-04" db="EMBL/GenBank/DDBJ databases">
        <title>Draft genome of Fonsecaea erecta CBS 125763.</title>
        <authorList>
            <person name="Weiss V.A."/>
            <person name="Vicente V.A."/>
            <person name="Raittz R.T."/>
            <person name="Moreno L.F."/>
            <person name="De Souza E.M."/>
            <person name="Pedrosa F.O."/>
            <person name="Steffens M.B."/>
            <person name="Faoro H."/>
            <person name="Tadra-Sfeir M.Z."/>
            <person name="Najafzadeh M.J."/>
            <person name="Felipe M.S."/>
            <person name="Teixeira M."/>
            <person name="Sun J."/>
            <person name="Xi L."/>
            <person name="Gomes R."/>
            <person name="De Azevedo C.M."/>
            <person name="Salgado C.G."/>
            <person name="Da Silva M.B."/>
            <person name="Nascimento M.F."/>
            <person name="Queiroz-Telles F."/>
            <person name="Attili D.S."/>
            <person name="Gorbushina A."/>
        </authorList>
    </citation>
    <scope>NUCLEOTIDE SEQUENCE [LARGE SCALE GENOMIC DNA]</scope>
    <source>
        <strain evidence="1 2">CBS 125763</strain>
    </source>
</reference>
<keyword evidence="2" id="KW-1185">Reference proteome</keyword>
<organism evidence="1 2">
    <name type="scientific">Fonsecaea erecta</name>
    <dbReference type="NCBI Taxonomy" id="1367422"/>
    <lineage>
        <taxon>Eukaryota</taxon>
        <taxon>Fungi</taxon>
        <taxon>Dikarya</taxon>
        <taxon>Ascomycota</taxon>
        <taxon>Pezizomycotina</taxon>
        <taxon>Eurotiomycetes</taxon>
        <taxon>Chaetothyriomycetidae</taxon>
        <taxon>Chaetothyriales</taxon>
        <taxon>Herpotrichiellaceae</taxon>
        <taxon>Fonsecaea</taxon>
    </lineage>
</organism>
<dbReference type="Proteomes" id="UP000078343">
    <property type="component" value="Unassembled WGS sequence"/>
</dbReference>
<evidence type="ECO:0000313" key="2">
    <source>
        <dbReference type="Proteomes" id="UP000078343"/>
    </source>
</evidence>
<evidence type="ECO:0000313" key="1">
    <source>
        <dbReference type="EMBL" id="OAP54729.1"/>
    </source>
</evidence>
<dbReference type="GeneID" id="30015345"/>
<dbReference type="RefSeq" id="XP_018688096.1">
    <property type="nucleotide sequence ID" value="XM_018842683.1"/>
</dbReference>
<sequence length="323" mass="36762">MSSISFNFTDLEDIPPALWSLRCGIGKRDCTITEKHLAPLDDLAVRLGVTQHARQNAKRLATGYRDLVVLLLEPSDKAEEVSYHEMLECSTALKYVNDSLRLAFDGRRDLDNTVVLDIRPYRSDRIRMQQKEEDRIADDEPAYEATEEILTLLRPDLVLICQCQTSDVGNRFAADYCSSVESSGDLSLSGLRNGHKIVKINSFHPMYFARTDKDKEPLKRMIRKYLFDTTFLVAANFLAGRRLSGFGMDNLRQCAEHGPVTKFTSEGVRITCQWTDEDDVASPSLIQRLEELGLGAKHHRSTELDQLLSRNLQKHKKYDDFVS</sequence>